<protein>
    <submittedName>
        <fullName evidence="2">Class I SAM-dependent methyltransferase</fullName>
        <ecNumber evidence="2">2.1.1.222</ecNumber>
        <ecNumber evidence="2">2.1.1.64</ecNumber>
    </submittedName>
</protein>
<dbReference type="EMBL" id="JBHSTT010000043">
    <property type="protein sequence ID" value="MFC6390315.1"/>
    <property type="molecule type" value="Genomic_DNA"/>
</dbReference>
<dbReference type="RefSeq" id="WP_009864620.1">
    <property type="nucleotide sequence ID" value="NZ_JBHSTT010000043.1"/>
</dbReference>
<dbReference type="EC" id="2.1.1.222" evidence="2"/>
<dbReference type="GO" id="GO:0102208">
    <property type="term" value="F:2-polyprenyl-6-hydroxyphenol methylase activity"/>
    <property type="evidence" value="ECO:0007669"/>
    <property type="project" value="UniProtKB-EC"/>
</dbReference>
<dbReference type="GO" id="GO:0032259">
    <property type="term" value="P:methylation"/>
    <property type="evidence" value="ECO:0007669"/>
    <property type="project" value="UniProtKB-KW"/>
</dbReference>
<evidence type="ECO:0000256" key="1">
    <source>
        <dbReference type="SAM" id="MobiDB-lite"/>
    </source>
</evidence>
<keyword evidence="2" id="KW-0489">Methyltransferase</keyword>
<organism evidence="2 3">
    <name type="scientific">Methylorubrum zatmanii</name>
    <dbReference type="NCBI Taxonomy" id="29429"/>
    <lineage>
        <taxon>Bacteria</taxon>
        <taxon>Pseudomonadati</taxon>
        <taxon>Pseudomonadota</taxon>
        <taxon>Alphaproteobacteria</taxon>
        <taxon>Hyphomicrobiales</taxon>
        <taxon>Methylobacteriaceae</taxon>
        <taxon>Methylorubrum</taxon>
    </lineage>
</organism>
<sequence length="260" mass="27999">MERVSEAPASRAHPPGSCDGRIDPLELYASGIDTSDYVTRIAPLLRAAIPQVGDLLDIGAGGGQLGAVLRDPGAAWTAIEPAPVMQARLRSRVPPPTLEPVGWRESALPPGCADTVLAANMPAPLVEANTFLKRCRSWARRNVVWLVPAQNGPRGLCLAGCLPREWHGEDETPGVDIVLRSLPKAEHPAIVARVDWTFSLVIHDLSRIAASLADRLEWTARDPRRPALREHLATQAAPITGGHRLSVPRASALLVWRNAS</sequence>
<proteinExistence type="predicted"/>
<reference evidence="3" key="1">
    <citation type="journal article" date="2019" name="Int. J. Syst. Evol. Microbiol.">
        <title>The Global Catalogue of Microorganisms (GCM) 10K type strain sequencing project: providing services to taxonomists for standard genome sequencing and annotation.</title>
        <authorList>
            <consortium name="The Broad Institute Genomics Platform"/>
            <consortium name="The Broad Institute Genome Sequencing Center for Infectious Disease"/>
            <person name="Wu L."/>
            <person name="Ma J."/>
        </authorList>
    </citation>
    <scope>NUCLEOTIDE SEQUENCE [LARGE SCALE GENOMIC DNA]</scope>
    <source>
        <strain evidence="3">CCUG 36916</strain>
    </source>
</reference>
<evidence type="ECO:0000313" key="2">
    <source>
        <dbReference type="EMBL" id="MFC6390315.1"/>
    </source>
</evidence>
<accession>A0ABW1WQB1</accession>
<keyword evidence="3" id="KW-1185">Reference proteome</keyword>
<gene>
    <name evidence="2" type="ORF">ACFQDP_13375</name>
</gene>
<dbReference type="SUPFAM" id="SSF53335">
    <property type="entry name" value="S-adenosyl-L-methionine-dependent methyltransferases"/>
    <property type="match status" value="1"/>
</dbReference>
<dbReference type="InterPro" id="IPR029063">
    <property type="entry name" value="SAM-dependent_MTases_sf"/>
</dbReference>
<evidence type="ECO:0000313" key="3">
    <source>
        <dbReference type="Proteomes" id="UP001596237"/>
    </source>
</evidence>
<dbReference type="Proteomes" id="UP001596237">
    <property type="component" value="Unassembled WGS sequence"/>
</dbReference>
<keyword evidence="2" id="KW-0808">Transferase</keyword>
<feature type="region of interest" description="Disordered" evidence="1">
    <location>
        <begin position="1"/>
        <end position="20"/>
    </location>
</feature>
<dbReference type="EC" id="2.1.1.64" evidence="2"/>
<name>A0ABW1WQB1_9HYPH</name>
<comment type="caution">
    <text evidence="2">The sequence shown here is derived from an EMBL/GenBank/DDBJ whole genome shotgun (WGS) entry which is preliminary data.</text>
</comment>
<dbReference type="GO" id="GO:0061542">
    <property type="term" value="F:3-demethylubiquinol 3-O-methyltransferase activity"/>
    <property type="evidence" value="ECO:0007669"/>
    <property type="project" value="UniProtKB-EC"/>
</dbReference>
<dbReference type="Gene3D" id="3.40.50.150">
    <property type="entry name" value="Vaccinia Virus protein VP39"/>
    <property type="match status" value="1"/>
</dbReference>